<keyword evidence="2" id="KW-1185">Reference proteome</keyword>
<organism evidence="1 2">
    <name type="scientific">Gluconacetobacter aggeris</name>
    <dbReference type="NCBI Taxonomy" id="1286186"/>
    <lineage>
        <taxon>Bacteria</taxon>
        <taxon>Pseudomonadati</taxon>
        <taxon>Pseudomonadota</taxon>
        <taxon>Alphaproteobacteria</taxon>
        <taxon>Acetobacterales</taxon>
        <taxon>Acetobacteraceae</taxon>
        <taxon>Gluconacetobacter</taxon>
    </lineage>
</organism>
<name>A0A7W4IWG7_9PROT</name>
<dbReference type="Proteomes" id="UP000559860">
    <property type="component" value="Unassembled WGS sequence"/>
</dbReference>
<gene>
    <name evidence="1" type="ORF">HLH36_18595</name>
</gene>
<comment type="caution">
    <text evidence="1">The sequence shown here is derived from an EMBL/GenBank/DDBJ whole genome shotgun (WGS) entry which is preliminary data.</text>
</comment>
<dbReference type="EMBL" id="JABEQD010000022">
    <property type="protein sequence ID" value="MBB2170326.1"/>
    <property type="molecule type" value="Genomic_DNA"/>
</dbReference>
<proteinExistence type="predicted"/>
<evidence type="ECO:0000313" key="1">
    <source>
        <dbReference type="EMBL" id="MBB2170326.1"/>
    </source>
</evidence>
<dbReference type="AlphaFoldDB" id="A0A7W4IWG7"/>
<reference evidence="1 2" key="1">
    <citation type="submission" date="2020-04" db="EMBL/GenBank/DDBJ databases">
        <title>Description of novel Gluconacetobacter.</title>
        <authorList>
            <person name="Sombolestani A."/>
        </authorList>
    </citation>
    <scope>NUCLEOTIDE SEQUENCE [LARGE SCALE GENOMIC DNA]</scope>
    <source>
        <strain evidence="1 2">LMG 27801</strain>
    </source>
</reference>
<protein>
    <submittedName>
        <fullName evidence="1">Uncharacterized protein</fullName>
    </submittedName>
</protein>
<accession>A0A7W4IWG7</accession>
<dbReference type="RefSeq" id="WP_182987771.1">
    <property type="nucleotide sequence ID" value="NZ_JABEQD010000022.1"/>
</dbReference>
<sequence>MADNQTTDGRSSVDAKSAFAEALGLSREVIARAEAGDQDAMKTVYAASGRGDVESQPMPTDGVAGHLALAVTNAADGTTTVRITARPATPSVPRSAND</sequence>
<evidence type="ECO:0000313" key="2">
    <source>
        <dbReference type="Proteomes" id="UP000559860"/>
    </source>
</evidence>